<dbReference type="AlphaFoldDB" id="A0A1I2DLC0"/>
<dbReference type="Proteomes" id="UP000198896">
    <property type="component" value="Unassembled WGS sequence"/>
</dbReference>
<feature type="chain" id="PRO_5011658401" description="Dipeptidase" evidence="2">
    <location>
        <begin position="22"/>
        <end position="526"/>
    </location>
</feature>
<keyword evidence="2" id="KW-0732">Signal</keyword>
<dbReference type="GO" id="GO:0070004">
    <property type="term" value="F:cysteine-type exopeptidase activity"/>
    <property type="evidence" value="ECO:0007669"/>
    <property type="project" value="InterPro"/>
</dbReference>
<keyword evidence="1" id="KW-0645">Protease</keyword>
<reference evidence="3 4" key="1">
    <citation type="submission" date="2016-10" db="EMBL/GenBank/DDBJ databases">
        <authorList>
            <person name="de Groot N.N."/>
        </authorList>
    </citation>
    <scope>NUCLEOTIDE SEQUENCE [LARGE SCALE GENOMIC DNA]</scope>
    <source>
        <strain evidence="3 4">DSM 9236</strain>
    </source>
</reference>
<name>A0A1I2DLC0_9FIRM</name>
<dbReference type="GO" id="GO:0006508">
    <property type="term" value="P:proteolysis"/>
    <property type="evidence" value="ECO:0007669"/>
    <property type="project" value="UniProtKB-KW"/>
</dbReference>
<evidence type="ECO:0000313" key="3">
    <source>
        <dbReference type="EMBL" id="SFE81228.1"/>
    </source>
</evidence>
<keyword evidence="4" id="KW-1185">Reference proteome</keyword>
<dbReference type="PANTHER" id="PTHR12994">
    <property type="entry name" value="SECERNIN"/>
    <property type="match status" value="1"/>
</dbReference>
<dbReference type="InterPro" id="IPR005322">
    <property type="entry name" value="Peptidase_C69"/>
</dbReference>
<dbReference type="Gene3D" id="3.60.60.10">
    <property type="entry name" value="Penicillin V Acylase, Chain A"/>
    <property type="match status" value="1"/>
</dbReference>
<sequence>MVKKMIAGLALASLMAVNAEACTVMVVTKGASADGSVIVSHSNDGFGADMNMVYVPAKNHPEGSKRPVYPTAVALGPIPGYNAFFQPNLVAPERSEGYDYPGRPHTVPFGYIPEVAHTYAYMDGCYGMANEHGLMLGECTDLSERLPQVPYKEGGGIFYAAELGRVALERCKTAREAVQMMGSLIDEYGLWGTAETLAVADREEAWVFEMQTSPTGKGGLWIAEKIPDGDFFIAANQLRIHGIREGDPDQIFNPHLPETLKKIGWAAYDEEGRLDWVKSLQAKEYKHPYYSKRRVWRAMSQVAPSKNLPSQVAGWDSKTYPLSVRPDKKLKVEDIARLHRDYYQGTGFDKSKSPLAGLYGSPYHYVKEMGERSILSAKTSYTQIAQAGGTLPAPVVWLSMNTPFENPFVPFAVSKVPEEYRALRDTYDPSKMYWVSNQVMALTQGYFNIMSPIIKEAVEQAEKKSVQLVNSSSGLTKEKFADALRENSLRILDDWKQLSGKLLMKYNAGEGIEYEKLPQPNTSEKY</sequence>
<evidence type="ECO:0000256" key="2">
    <source>
        <dbReference type="SAM" id="SignalP"/>
    </source>
</evidence>
<dbReference type="EMBL" id="FONL01000021">
    <property type="protein sequence ID" value="SFE81228.1"/>
    <property type="molecule type" value="Genomic_DNA"/>
</dbReference>
<evidence type="ECO:0000313" key="4">
    <source>
        <dbReference type="Proteomes" id="UP000198896"/>
    </source>
</evidence>
<feature type="signal peptide" evidence="2">
    <location>
        <begin position="1"/>
        <end position="21"/>
    </location>
</feature>
<evidence type="ECO:0000256" key="1">
    <source>
        <dbReference type="RuleBase" id="RU364089"/>
    </source>
</evidence>
<accession>A0A1I2DLC0</accession>
<dbReference type="STRING" id="1123323.SAMN05216245_12116"/>
<comment type="similarity">
    <text evidence="1">Belongs to the peptidase C69 family.</text>
</comment>
<dbReference type="RefSeq" id="WP_177206012.1">
    <property type="nucleotide sequence ID" value="NZ_FONL01000021.1"/>
</dbReference>
<organism evidence="3 4">
    <name type="scientific">Succiniclasticum ruminis DSM 9236</name>
    <dbReference type="NCBI Taxonomy" id="1123323"/>
    <lineage>
        <taxon>Bacteria</taxon>
        <taxon>Bacillati</taxon>
        <taxon>Bacillota</taxon>
        <taxon>Negativicutes</taxon>
        <taxon>Acidaminococcales</taxon>
        <taxon>Acidaminococcaceae</taxon>
        <taxon>Succiniclasticum</taxon>
    </lineage>
</organism>
<keyword evidence="1" id="KW-0378">Hydrolase</keyword>
<dbReference type="GO" id="GO:0016805">
    <property type="term" value="F:dipeptidase activity"/>
    <property type="evidence" value="ECO:0007669"/>
    <property type="project" value="UniProtKB-KW"/>
</dbReference>
<comment type="catalytic activity">
    <reaction evidence="1">
        <text>an L-aminoacyl-L-amino acid + H2O = 2 an L-alpha-amino acid</text>
        <dbReference type="Rhea" id="RHEA:48940"/>
        <dbReference type="ChEBI" id="CHEBI:15377"/>
        <dbReference type="ChEBI" id="CHEBI:59869"/>
        <dbReference type="ChEBI" id="CHEBI:77460"/>
    </reaction>
</comment>
<keyword evidence="1" id="KW-0224">Dipeptidase</keyword>
<dbReference type="EC" id="3.4.-.-" evidence="1"/>
<gene>
    <name evidence="3" type="ORF">SAMN05216245_12116</name>
</gene>
<protein>
    <recommendedName>
        <fullName evidence="1">Dipeptidase</fullName>
        <ecNumber evidence="1">3.4.-.-</ecNumber>
    </recommendedName>
</protein>
<proteinExistence type="inferred from homology"/>
<dbReference type="PANTHER" id="PTHR12994:SF17">
    <property type="entry name" value="LD30995P"/>
    <property type="match status" value="1"/>
</dbReference>
<dbReference type="Pfam" id="PF03577">
    <property type="entry name" value="Peptidase_C69"/>
    <property type="match status" value="1"/>
</dbReference>